<feature type="repeat" description="PPR" evidence="3">
    <location>
        <begin position="464"/>
        <end position="498"/>
    </location>
</feature>
<sequence length="921" mass="105030">MNRPQPNSLDYKWIGLVQLDRTIQIHFGFKWFPKPRKFGLLDGEVDAEFILSPLQIVLLTTSGVEEDVANCNFGMSSTLLPKHVAAVVKYQKNPLRALEMFNSVRNEEGFRHNLLTYKCMIEKLGFHGEFEAMERFLAELRMNVENSLLEGVYIGAMRSYGRKGNVQEAVDVFERMDFYNCDPSVQSYNAIMNILVEYGYFNQAHKVYMRMRDKKVVPDVYTFTIRIKSFCRTRRPHTALRLLKNIPSHGCELNAVAYCTVASGFYEENFRVEAYELFDEMLRNGICPSITTFNKLMHTLSKKGDVQESEKLLNKVLKRGVSPNLFTFNIFIQGLCRKGLLKEASSMVDSLTREGLSPDVVTYNTLICGLSKNFRVAEAENCLQRMVNEGFEPDAFTYNIIIDGYCKLGMIQNAYRILNDAVFKGFLPDKFTYCSLINGLCQDGDIDRAMSVFNEALRKGLKPNIIIYNTLIKGLSQGGLILQAFELMNEMPENGCNPDIWTYNLVINGLCKMGCVLDAHNLMNDAMAKGFLPDIFTFNTLIDGCCKQLKMDNAIEMLNGMWDNGVIPDVITYNSVLNGLCKTAKSDDVMEAFTAMLEKGCVPNIITYNILIESLCKARKLVEALSLLEEMENKGMSPDVVSFGTLISGFYENRDVVGAYELFRRMEQQYKFMHTTATYNIMIHAFSEKLQMDMSQKLFHEMIDNGCPPDNYTYRVMIDGFCKTDNVDSGYKFLLDKIEKGFIPALTTFGRVINSLCLKHKVREAVGIVHLMVRKGIVPDIVNTIFEADKKEVAAPKIVVEDLLKKSHIIYYAYELLYDGIRDKKLIKKKLPRSYANDPRKRAKPKWETSTTEWLLLLSCIQIGISEANLCFNSCLEKHQLSLKRVFKVTDAQTWNLGSLADMEADHNLRPLFTPQKQSLI</sequence>
<dbReference type="STRING" id="542762.A0A4S4DXS7"/>
<feature type="repeat" description="PPR" evidence="3">
    <location>
        <begin position="324"/>
        <end position="358"/>
    </location>
</feature>
<feature type="repeat" description="PPR" evidence="3">
    <location>
        <begin position="184"/>
        <end position="218"/>
    </location>
</feature>
<comment type="similarity">
    <text evidence="1">Belongs to the PPR family. P subfamily.</text>
</comment>
<feature type="repeat" description="PPR" evidence="3">
    <location>
        <begin position="745"/>
        <end position="779"/>
    </location>
</feature>
<feature type="repeat" description="PPR" evidence="3">
    <location>
        <begin position="499"/>
        <end position="533"/>
    </location>
</feature>
<gene>
    <name evidence="4" type="ORF">TEA_014377</name>
</gene>
<feature type="repeat" description="PPR" evidence="3">
    <location>
        <begin position="604"/>
        <end position="638"/>
    </location>
</feature>
<dbReference type="Pfam" id="PF01535">
    <property type="entry name" value="PPR"/>
    <property type="match status" value="3"/>
</dbReference>
<dbReference type="PROSITE" id="PS51375">
    <property type="entry name" value="PPR"/>
    <property type="match status" value="18"/>
</dbReference>
<organism evidence="4 5">
    <name type="scientific">Camellia sinensis var. sinensis</name>
    <name type="common">China tea</name>
    <dbReference type="NCBI Taxonomy" id="542762"/>
    <lineage>
        <taxon>Eukaryota</taxon>
        <taxon>Viridiplantae</taxon>
        <taxon>Streptophyta</taxon>
        <taxon>Embryophyta</taxon>
        <taxon>Tracheophyta</taxon>
        <taxon>Spermatophyta</taxon>
        <taxon>Magnoliopsida</taxon>
        <taxon>eudicotyledons</taxon>
        <taxon>Gunneridae</taxon>
        <taxon>Pentapetalae</taxon>
        <taxon>asterids</taxon>
        <taxon>Ericales</taxon>
        <taxon>Theaceae</taxon>
        <taxon>Camellia</taxon>
    </lineage>
</organism>
<evidence type="ECO:0000256" key="2">
    <source>
        <dbReference type="ARBA" id="ARBA00022737"/>
    </source>
</evidence>
<evidence type="ECO:0008006" key="6">
    <source>
        <dbReference type="Google" id="ProtNLM"/>
    </source>
</evidence>
<dbReference type="Pfam" id="PF13041">
    <property type="entry name" value="PPR_2"/>
    <property type="match status" value="7"/>
</dbReference>
<feature type="repeat" description="PPR" evidence="3">
    <location>
        <begin position="534"/>
        <end position="568"/>
    </location>
</feature>
<proteinExistence type="inferred from homology"/>
<feature type="repeat" description="PPR" evidence="3">
    <location>
        <begin position="429"/>
        <end position="463"/>
    </location>
</feature>
<evidence type="ECO:0000256" key="1">
    <source>
        <dbReference type="ARBA" id="ARBA00007626"/>
    </source>
</evidence>
<evidence type="ECO:0000313" key="5">
    <source>
        <dbReference type="Proteomes" id="UP000306102"/>
    </source>
</evidence>
<dbReference type="EMBL" id="SDRB02009464">
    <property type="protein sequence ID" value="THG08202.1"/>
    <property type="molecule type" value="Genomic_DNA"/>
</dbReference>
<feature type="repeat" description="PPR" evidence="3">
    <location>
        <begin position="394"/>
        <end position="428"/>
    </location>
</feature>
<keyword evidence="2" id="KW-0677">Repeat</keyword>
<feature type="repeat" description="PPR" evidence="3">
    <location>
        <begin position="254"/>
        <end position="288"/>
    </location>
</feature>
<feature type="repeat" description="PPR" evidence="3">
    <location>
        <begin position="639"/>
        <end position="669"/>
    </location>
</feature>
<keyword evidence="5" id="KW-1185">Reference proteome</keyword>
<dbReference type="PANTHER" id="PTHR47447">
    <property type="entry name" value="OS03G0856100 PROTEIN"/>
    <property type="match status" value="1"/>
</dbReference>
<feature type="repeat" description="PPR" evidence="3">
    <location>
        <begin position="289"/>
        <end position="323"/>
    </location>
</feature>
<dbReference type="Gene3D" id="1.25.40.10">
    <property type="entry name" value="Tetratricopeptide repeat domain"/>
    <property type="match status" value="7"/>
</dbReference>
<reference evidence="4 5" key="1">
    <citation type="journal article" date="2018" name="Proc. Natl. Acad. Sci. U.S.A.">
        <title>Draft genome sequence of Camellia sinensis var. sinensis provides insights into the evolution of the tea genome and tea quality.</title>
        <authorList>
            <person name="Wei C."/>
            <person name="Yang H."/>
            <person name="Wang S."/>
            <person name="Zhao J."/>
            <person name="Liu C."/>
            <person name="Gao L."/>
            <person name="Xia E."/>
            <person name="Lu Y."/>
            <person name="Tai Y."/>
            <person name="She G."/>
            <person name="Sun J."/>
            <person name="Cao H."/>
            <person name="Tong W."/>
            <person name="Gao Q."/>
            <person name="Li Y."/>
            <person name="Deng W."/>
            <person name="Jiang X."/>
            <person name="Wang W."/>
            <person name="Chen Q."/>
            <person name="Zhang S."/>
            <person name="Li H."/>
            <person name="Wu J."/>
            <person name="Wang P."/>
            <person name="Li P."/>
            <person name="Shi C."/>
            <person name="Zheng F."/>
            <person name="Jian J."/>
            <person name="Huang B."/>
            <person name="Shan D."/>
            <person name="Shi M."/>
            <person name="Fang C."/>
            <person name="Yue Y."/>
            <person name="Li F."/>
            <person name="Li D."/>
            <person name="Wei S."/>
            <person name="Han B."/>
            <person name="Jiang C."/>
            <person name="Yin Y."/>
            <person name="Xia T."/>
            <person name="Zhang Z."/>
            <person name="Bennetzen J.L."/>
            <person name="Zhao S."/>
            <person name="Wan X."/>
        </authorList>
    </citation>
    <scope>NUCLEOTIDE SEQUENCE [LARGE SCALE GENOMIC DNA]</scope>
    <source>
        <strain evidence="5">cv. Shuchazao</strain>
        <tissue evidence="4">Leaf</tissue>
    </source>
</reference>
<feature type="repeat" description="PPR" evidence="3">
    <location>
        <begin position="569"/>
        <end position="603"/>
    </location>
</feature>
<evidence type="ECO:0000313" key="4">
    <source>
        <dbReference type="EMBL" id="THG08202.1"/>
    </source>
</evidence>
<feature type="repeat" description="PPR" evidence="3">
    <location>
        <begin position="149"/>
        <end position="183"/>
    </location>
</feature>
<dbReference type="InterPro" id="IPR011990">
    <property type="entry name" value="TPR-like_helical_dom_sf"/>
</dbReference>
<dbReference type="InterPro" id="IPR002885">
    <property type="entry name" value="PPR_rpt"/>
</dbReference>
<comment type="caution">
    <text evidence="4">The sequence shown here is derived from an EMBL/GenBank/DDBJ whole genome shotgun (WGS) entry which is preliminary data.</text>
</comment>
<feature type="repeat" description="PPR" evidence="3">
    <location>
        <begin position="675"/>
        <end position="709"/>
    </location>
</feature>
<dbReference type="AlphaFoldDB" id="A0A4S4DXS7"/>
<protein>
    <recommendedName>
        <fullName evidence="6">Pentacotripeptide-repeat region of PRORP domain-containing protein</fullName>
    </recommendedName>
</protein>
<feature type="repeat" description="PPR" evidence="3">
    <location>
        <begin position="219"/>
        <end position="253"/>
    </location>
</feature>
<dbReference type="Proteomes" id="UP000306102">
    <property type="component" value="Unassembled WGS sequence"/>
</dbReference>
<dbReference type="PANTHER" id="PTHR47447:SF22">
    <property type="entry name" value="TETRATRICOPEPTIDE-LIKE HELICAL DOMAIN SUPERFAMILY"/>
    <property type="match status" value="1"/>
</dbReference>
<feature type="repeat" description="PPR" evidence="3">
    <location>
        <begin position="359"/>
        <end position="393"/>
    </location>
</feature>
<dbReference type="NCBIfam" id="TIGR00756">
    <property type="entry name" value="PPR"/>
    <property type="match status" value="16"/>
</dbReference>
<dbReference type="Pfam" id="PF12854">
    <property type="entry name" value="PPR_1"/>
    <property type="match status" value="1"/>
</dbReference>
<name>A0A4S4DXS7_CAMSN</name>
<accession>A0A4S4DXS7</accession>
<evidence type="ECO:0000256" key="3">
    <source>
        <dbReference type="PROSITE-ProRule" id="PRU00708"/>
    </source>
</evidence>
<feature type="repeat" description="PPR" evidence="3">
    <location>
        <begin position="710"/>
        <end position="744"/>
    </location>
</feature>